<gene>
    <name evidence="1" type="ORF">SARC_17825</name>
</gene>
<dbReference type="GeneID" id="25918329"/>
<organism evidence="1 2">
    <name type="scientific">Sphaeroforma arctica JP610</name>
    <dbReference type="NCBI Taxonomy" id="667725"/>
    <lineage>
        <taxon>Eukaryota</taxon>
        <taxon>Ichthyosporea</taxon>
        <taxon>Ichthyophonida</taxon>
        <taxon>Sphaeroforma</taxon>
    </lineage>
</organism>
<evidence type="ECO:0000313" key="2">
    <source>
        <dbReference type="Proteomes" id="UP000054560"/>
    </source>
</evidence>
<sequence length="96" mass="11095">MREIFESNKERLHKEGLHKESVENQHNIFETLLDADNQQAMKDVNTPAYDSKLVSDMLLFCATRSVFMTKSTKGADKLVGAQEVLNYEIHQGYCKW</sequence>
<dbReference type="RefSeq" id="XP_014143563.1">
    <property type="nucleotide sequence ID" value="XM_014288088.1"/>
</dbReference>
<keyword evidence="2" id="KW-1185">Reference proteome</keyword>
<dbReference type="AlphaFoldDB" id="A0A0L0EZ30"/>
<accession>A0A0L0EZ30</accession>
<evidence type="ECO:0000313" key="1">
    <source>
        <dbReference type="EMBL" id="KNC69661.1"/>
    </source>
</evidence>
<dbReference type="EMBL" id="KQ253861">
    <property type="protein sequence ID" value="KNC69661.1"/>
    <property type="molecule type" value="Genomic_DNA"/>
</dbReference>
<protein>
    <submittedName>
        <fullName evidence="1">Uncharacterized protein</fullName>
    </submittedName>
</protein>
<name>A0A0L0EZ30_9EUKA</name>
<reference evidence="1 2" key="1">
    <citation type="submission" date="2011-02" db="EMBL/GenBank/DDBJ databases">
        <title>The Genome Sequence of Sphaeroforma arctica JP610.</title>
        <authorList>
            <consortium name="The Broad Institute Genome Sequencing Platform"/>
            <person name="Russ C."/>
            <person name="Cuomo C."/>
            <person name="Young S.K."/>
            <person name="Zeng Q."/>
            <person name="Gargeya S."/>
            <person name="Alvarado L."/>
            <person name="Berlin A."/>
            <person name="Chapman S.B."/>
            <person name="Chen Z."/>
            <person name="Freedman E."/>
            <person name="Gellesch M."/>
            <person name="Goldberg J."/>
            <person name="Griggs A."/>
            <person name="Gujja S."/>
            <person name="Heilman E."/>
            <person name="Heiman D."/>
            <person name="Howarth C."/>
            <person name="Mehta T."/>
            <person name="Neiman D."/>
            <person name="Pearson M."/>
            <person name="Roberts A."/>
            <person name="Saif S."/>
            <person name="Shea T."/>
            <person name="Shenoy N."/>
            <person name="Sisk P."/>
            <person name="Stolte C."/>
            <person name="Sykes S."/>
            <person name="White J."/>
            <person name="Yandava C."/>
            <person name="Burger G."/>
            <person name="Gray M.W."/>
            <person name="Holland P.W.H."/>
            <person name="King N."/>
            <person name="Lang F.B.F."/>
            <person name="Roger A.J."/>
            <person name="Ruiz-Trillo I."/>
            <person name="Haas B."/>
            <person name="Nusbaum C."/>
            <person name="Birren B."/>
        </authorList>
    </citation>
    <scope>NUCLEOTIDE SEQUENCE [LARGE SCALE GENOMIC DNA]</scope>
    <source>
        <strain evidence="1 2">JP610</strain>
    </source>
</reference>
<proteinExistence type="predicted"/>
<dbReference type="Proteomes" id="UP000054560">
    <property type="component" value="Unassembled WGS sequence"/>
</dbReference>